<reference evidence="1" key="1">
    <citation type="journal article" date="2015" name="Front. Microbiol.">
        <title>Combining genomic sequencing methods to explore viral diversity and reveal potential virus-host interactions.</title>
        <authorList>
            <person name="Chow C.E."/>
            <person name="Winget D.M."/>
            <person name="White R.A.III."/>
            <person name="Hallam S.J."/>
            <person name="Suttle C.A."/>
        </authorList>
    </citation>
    <scope>NUCLEOTIDE SEQUENCE</scope>
    <source>
        <strain evidence="1">Oxic1_4</strain>
    </source>
</reference>
<organism evidence="1">
    <name type="scientific">uncultured marine virus</name>
    <dbReference type="NCBI Taxonomy" id="186617"/>
    <lineage>
        <taxon>Viruses</taxon>
        <taxon>environmental samples</taxon>
    </lineage>
</organism>
<dbReference type="EMBL" id="KR029599">
    <property type="protein sequence ID" value="AKH47905.1"/>
    <property type="molecule type" value="Genomic_DNA"/>
</dbReference>
<protein>
    <submittedName>
        <fullName evidence="1">Uncharacterized protein</fullName>
    </submittedName>
</protein>
<accession>A0A0F7L7K6</accession>
<proteinExistence type="predicted"/>
<evidence type="ECO:0000313" key="1">
    <source>
        <dbReference type="EMBL" id="AKH47905.1"/>
    </source>
</evidence>
<sequence>MSVSLLVKLLISFPRLAEAFRGLMEAYEEKLYVERHSNMRDVIDEWMHSDSSSDKAPLLFREGQRAAMDNGPEADGGGDVTLHKRLREQCPLNEKDCPFAKNTSQTKEA</sequence>
<reference evidence="1" key="2">
    <citation type="submission" date="2015-03" db="EMBL/GenBank/DDBJ databases">
        <authorList>
            <person name="Chow C.-E.T."/>
            <person name="Winget D.M."/>
            <person name="White R.A.III."/>
            <person name="Hallam S.J."/>
            <person name="Suttle C.A."/>
        </authorList>
    </citation>
    <scope>NUCLEOTIDE SEQUENCE</scope>
    <source>
        <strain evidence="1">Oxic1_4</strain>
    </source>
</reference>
<name>A0A0F7L7K6_9VIRU</name>